<dbReference type="Proteomes" id="UP000319502">
    <property type="component" value="Unassembled WGS sequence"/>
</dbReference>
<feature type="compositionally biased region" description="Polar residues" evidence="1">
    <location>
        <begin position="33"/>
        <end position="42"/>
    </location>
</feature>
<evidence type="ECO:0000256" key="1">
    <source>
        <dbReference type="SAM" id="MobiDB-lite"/>
    </source>
</evidence>
<evidence type="ECO:0000313" key="2">
    <source>
        <dbReference type="EMBL" id="TVO58268.1"/>
    </source>
</evidence>
<dbReference type="EMBL" id="VMNK01000004">
    <property type="protein sequence ID" value="TVO58268.1"/>
    <property type="molecule type" value="Genomic_DNA"/>
</dbReference>
<dbReference type="SUPFAM" id="SSF160214">
    <property type="entry name" value="FlaG-like"/>
    <property type="match status" value="1"/>
</dbReference>
<dbReference type="Pfam" id="PF03646">
    <property type="entry name" value="FlaG"/>
    <property type="match status" value="1"/>
</dbReference>
<dbReference type="PANTHER" id="PTHR37166">
    <property type="entry name" value="PROTEIN FLAG"/>
    <property type="match status" value="1"/>
</dbReference>
<keyword evidence="3" id="KW-1185">Reference proteome</keyword>
<dbReference type="InterPro" id="IPR035924">
    <property type="entry name" value="FlaG-like_sf"/>
</dbReference>
<keyword evidence="2" id="KW-0282">Flagellum</keyword>
<comment type="caution">
    <text evidence="2">The sequence shown here is derived from an EMBL/GenBank/DDBJ whole genome shotgun (WGS) entry which is preliminary data.</text>
</comment>
<dbReference type="AlphaFoldDB" id="A0A557QZD4"/>
<dbReference type="RefSeq" id="WP_144308739.1">
    <property type="nucleotide sequence ID" value="NZ_VMNK01000004.1"/>
</dbReference>
<organism evidence="2 3">
    <name type="scientific">Denitromonas halophila</name>
    <dbReference type="NCBI Taxonomy" id="1629404"/>
    <lineage>
        <taxon>Bacteria</taxon>
        <taxon>Pseudomonadati</taxon>
        <taxon>Pseudomonadota</taxon>
        <taxon>Betaproteobacteria</taxon>
        <taxon>Rhodocyclales</taxon>
        <taxon>Zoogloeaceae</taxon>
        <taxon>Denitromonas</taxon>
    </lineage>
</organism>
<name>A0A557QZD4_9RHOO</name>
<dbReference type="InterPro" id="IPR005186">
    <property type="entry name" value="FlaG"/>
</dbReference>
<keyword evidence="2" id="KW-0969">Cilium</keyword>
<proteinExistence type="predicted"/>
<sequence length="139" mass="14779">MSIQPVTSTAAQFVSPQAASGGRAGSAPGQPNAAEQIQQTQALEKANAARDAQAKAALEQDPAKLKEAVERAQASLQAIARDITFSLNDKSGTVVIKVIERESKEVIRQIPSEEFLKIAEMLNDNIADIRAGLLVEQKA</sequence>
<protein>
    <submittedName>
        <fullName evidence="2">Flagellar protein FlaG</fullName>
    </submittedName>
</protein>
<dbReference type="PANTHER" id="PTHR37166:SF1">
    <property type="entry name" value="PROTEIN FLAG"/>
    <property type="match status" value="1"/>
</dbReference>
<feature type="compositionally biased region" description="Polar residues" evidence="1">
    <location>
        <begin position="1"/>
        <end position="14"/>
    </location>
</feature>
<feature type="region of interest" description="Disordered" evidence="1">
    <location>
        <begin position="1"/>
        <end position="58"/>
    </location>
</feature>
<accession>A0A557QZD4</accession>
<evidence type="ECO:0000313" key="3">
    <source>
        <dbReference type="Proteomes" id="UP000319502"/>
    </source>
</evidence>
<gene>
    <name evidence="2" type="ORF">FHP91_06045</name>
</gene>
<dbReference type="Gene3D" id="3.30.160.170">
    <property type="entry name" value="FlaG-like"/>
    <property type="match status" value="1"/>
</dbReference>
<feature type="compositionally biased region" description="Low complexity" evidence="1">
    <location>
        <begin position="15"/>
        <end position="31"/>
    </location>
</feature>
<reference evidence="2 3" key="1">
    <citation type="submission" date="2019-07" db="EMBL/GenBank/DDBJ databases">
        <title>The pathways for chlorine oxyanion respiration interact through the shared metabolite chlorate.</title>
        <authorList>
            <person name="Barnum T.P."/>
            <person name="Cheng Y."/>
            <person name="Hill K.A."/>
            <person name="Lucas L.N."/>
            <person name="Carlson H.K."/>
            <person name="Coates J.D."/>
        </authorList>
    </citation>
    <scope>NUCLEOTIDE SEQUENCE [LARGE SCALE GENOMIC DNA]</scope>
    <source>
        <strain evidence="2 3">SFB-3</strain>
    </source>
</reference>
<dbReference type="OrthoDB" id="5516677at2"/>
<keyword evidence="2" id="KW-0966">Cell projection</keyword>